<evidence type="ECO:0000256" key="1">
    <source>
        <dbReference type="SAM" id="MobiDB-lite"/>
    </source>
</evidence>
<dbReference type="GO" id="GO:0055080">
    <property type="term" value="P:monoatomic cation homeostasis"/>
    <property type="evidence" value="ECO:0007669"/>
    <property type="project" value="TreeGrafter"/>
</dbReference>
<keyword evidence="4" id="KW-1185">Reference proteome</keyword>
<name>A0AAJ8JP02_9TREE</name>
<reference evidence="3" key="1">
    <citation type="submission" date="2016-06" db="EMBL/GenBank/DDBJ databases">
        <authorList>
            <person name="Cuomo C."/>
            <person name="Litvintseva A."/>
            <person name="Heitman J."/>
            <person name="Chen Y."/>
            <person name="Sun S."/>
            <person name="Springer D."/>
            <person name="Dromer F."/>
            <person name="Young S."/>
            <person name="Zeng Q."/>
            <person name="Chapman S."/>
            <person name="Gujja S."/>
            <person name="Saif S."/>
            <person name="Birren B."/>
        </authorList>
    </citation>
    <scope>NUCLEOTIDE SEQUENCE</scope>
    <source>
        <strain evidence="3">CBS 7841</strain>
    </source>
</reference>
<protein>
    <recommendedName>
        <fullName evidence="2">Protein UNC80 C-terminal domain-containing protein</fullName>
    </recommendedName>
</protein>
<dbReference type="Proteomes" id="UP000094043">
    <property type="component" value="Chromosome 1"/>
</dbReference>
<dbReference type="PANTHER" id="PTHR31781:SF1">
    <property type="entry name" value="PROTEIN UNC-80 HOMOLOG"/>
    <property type="match status" value="1"/>
</dbReference>
<feature type="compositionally biased region" description="Polar residues" evidence="1">
    <location>
        <begin position="128"/>
        <end position="155"/>
    </location>
</feature>
<reference evidence="3" key="2">
    <citation type="journal article" date="2022" name="Elife">
        <title>Obligate sexual reproduction of a homothallic fungus closely related to the Cryptococcus pathogenic species complex.</title>
        <authorList>
            <person name="Passer A.R."/>
            <person name="Clancey S.A."/>
            <person name="Shea T."/>
            <person name="David-Palma M."/>
            <person name="Averette A.F."/>
            <person name="Boekhout T."/>
            <person name="Porcel B.M."/>
            <person name="Nowrousian M."/>
            <person name="Cuomo C.A."/>
            <person name="Sun S."/>
            <person name="Heitman J."/>
            <person name="Coelho M.A."/>
        </authorList>
    </citation>
    <scope>NUCLEOTIDE SEQUENCE</scope>
    <source>
        <strain evidence="3">CBS 7841</strain>
    </source>
</reference>
<proteinExistence type="predicted"/>
<dbReference type="GO" id="GO:0005261">
    <property type="term" value="F:monoatomic cation channel activity"/>
    <property type="evidence" value="ECO:0007669"/>
    <property type="project" value="TreeGrafter"/>
</dbReference>
<dbReference type="KEGG" id="cdep:91085147"/>
<feature type="compositionally biased region" description="Low complexity" evidence="1">
    <location>
        <begin position="2110"/>
        <end position="2119"/>
    </location>
</feature>
<feature type="domain" description="Protein UNC80 C-terminal" evidence="2">
    <location>
        <begin position="1406"/>
        <end position="1633"/>
    </location>
</feature>
<reference evidence="3" key="3">
    <citation type="submission" date="2024-01" db="EMBL/GenBank/DDBJ databases">
        <authorList>
            <person name="Coelho M.A."/>
            <person name="David-Palma M."/>
            <person name="Shea T."/>
            <person name="Sun S."/>
            <person name="Cuomo C.A."/>
            <person name="Heitman J."/>
        </authorList>
    </citation>
    <scope>NUCLEOTIDE SEQUENCE</scope>
    <source>
        <strain evidence="3">CBS 7841</strain>
    </source>
</reference>
<sequence>MPETPESSWERFQKPTGPRPVPLSSRSSSATQAPKSVSDTLRTTHSTTSLLKAQCSTEPPLDSFASFKGAYAESPDESPSLPDAPGNNRQISEYRPLPPSTFHTLAAQEPRTPPSRSPPQDSRREIAQNRSKTLPESRPVTPTSFVVSSRPSTPNHVAFSRQKNRPQPSRLNTNVDSLNGDSSTVSPSKVSPSYRHWQQVRAHVMAPTPLEERQNARFGKMPGLVSKAAGKFGFRQAAENVIGYTDRRQSMNMLLADLGELTEEEKEAITRERRKFARDVKTCLDACALEESRRRLDRIGYGKHSQSHRQDTKYSIASVHSSVIHPHPHAAQRFIFDPSFSAFAPLLMELHKYLPAARMKKPWARTCPHHSEILAELGIAFLKDNTSTEGERQQALEVFGTIVKNWAADTAEEVLLRWQWLCHALLTDDRQTRNRGFALLESLLRFDSALPTGHEYPHTSLSFHSLASDLLLLLHSVETSQNYQQAHVAIVRGLLADLKEGRVMRVDETSLVDLVGELKTEESIDGIEDELVWMAVGSVLKTHPPLSRWLLLGKQPAFREFMPPLLHTTPNHTPSLRIHATIIFIESLIILMRKAVDFSIIPYVWRVIKEVIIPVVECFPSHDTLLTASGMAMFEMEIHLHRMCLEDRNLDPENMNTYTAIEGTQVEHRIWIAKHSAPGDTWQDYCFQAAKQVIKDAHLPAVCVMIQSFLNQDGMLILGKECVLAVFQRLKQSEPLLFAAQPLLNCLSTTYPQILYKPLFTLSASTQTKSLSSSLHLVHILSSLIGSTRFWITSPQMVTIVLMGDAPLRPNKMKVKEEPKLIHKVRLGRWAVAVELILAIEAGTKEEGKKWRSFGEALESRLATLIDAEINVLAEDHETLPDEYKALICRLLLCLRMKTLSVKKPPWLELLLSWFVNMPLEKSHKEESDIVKSLCTVYTDLFLQLTSNKHSSNSATNPFSTFTSQNHIQFTSDSRLSILTQSFEDVATSLLVVVHSCLAIDNWERLVPFLWRWYGTRTSARKEVGFLLEKCAEMVPTSLRLVIISDLKNSNPSTRSQVMRNLSTLFAWRYQILCQPILTPRRGPVFHFPGRTLDFVATDIGSSHWISSQDVQDAQLQRFGQTLPLELRQRLFELGWSDDDGLKSRLDWEQMPVSALSNLVVQQDGTLLEGTIRPSSPLSSPSRKSSNASGSSYIVKRRKAIFAPVLIDIIYEQMMILAKEVDGPTNKLSFELVRLLQRDDSTAFLKPLTEKMSDSFLEGTERINAVSGFLNPNYAYSALNAVVGCLKTTLRANPDGFTYWEAALTTIVRLIPYVSEFSLRDIRKSKVERVLLPASIHEEEGALKLYGPWQVMEVAGQRVVPKMTVQAAQLLILKESLVANPKEVYLVKKMVATLPTDFNINLSFARAWLLLVTTLFSLVNRNYNDRNELQHYLSTVGAIMDLHGKNDLLVCAHSLRIFMLCSSRFRRLVNSIGFSTIIGPVYRTYTSSNLAIRDCIEYAVRSFYKIHEDMFVYQTVAVIAEDKYDAETVYSLLSSLSSENTESSGVPAGVKGLNDKEDMEALLQKLSGPEISISEIGKEAAERRASKLTFLTFDDKVFPRENIVRLFITVIASNPATKQASKFLRLFAAMIPCIRDYASKKLLAEGVEALGLVIHKGKTSDEATMLPFFPQFDNTKIDWMTVRMEYIHLVESFARFGGRLGATATRRILDVVQDLLCKQPESVGPAASSIIGELAKTRLTSAKPTSFLREIAPLFRTFNATIDFSGMLDSITMLVQRLNFDLDPETTSIIIQDYVGPSVKLLASASEDSLIFIVPLRLSAVKLLSVAVFLEGDALDTLERYPPSANLLASLVLPLCLMLEKPREISRQNIFSSLWIRILHYVLKRPDRSSYQNMKTSTACVPHLRLIAATALLTVQIVKLIVVRAASSISEVKGLWAYIAQRLLKAIRGGDGHFANNELDAVAPRAIDWMMWSIFELISLYPSPLYIELQASLHHALYLMGRPVQYSRSASSVSSSTRSSIIPSQQLYPGRIKRSSIRSPSFIMQSRESDRSLVTNQISKRGSASIVTNHQPDWNNVSNYDQSFNPQASSIKPISVELSIDTRHERKTSHSSISGIGSSDMSRPSFTDLSARRASRPTFNAFSKPAPSHRFPSSAGVRDIGGTSEKPGKAIIHLLGAPTQILSATSTGFPTLSPVSFGLTNTGGTYLSYSKEEQALRETNITSERLIEAAKNAVRIVMQRHGWIVNDNGGERYCADSWSIGDSLHTITDQTKILVEEEFRDIFSPPITNEWIDQGLSEKGCRRSANITRDHTRTSESIERSSSDKSQHKFLDEDEQRDVPIVSVSFE</sequence>
<feature type="region of interest" description="Disordered" evidence="1">
    <location>
        <begin position="1"/>
        <end position="191"/>
    </location>
</feature>
<dbReference type="Pfam" id="PF20262">
    <property type="entry name" value="UNC80_C"/>
    <property type="match status" value="1"/>
</dbReference>
<evidence type="ECO:0000259" key="2">
    <source>
        <dbReference type="Pfam" id="PF20262"/>
    </source>
</evidence>
<feature type="region of interest" description="Disordered" evidence="1">
    <location>
        <begin position="2103"/>
        <end position="2126"/>
    </location>
</feature>
<feature type="compositionally biased region" description="Low complexity" evidence="1">
    <location>
        <begin position="1174"/>
        <end position="1189"/>
    </location>
</feature>
<dbReference type="InterPro" id="IPR016024">
    <property type="entry name" value="ARM-type_fold"/>
</dbReference>
<accession>A0AAJ8JP02</accession>
<dbReference type="RefSeq" id="XP_066066482.1">
    <property type="nucleotide sequence ID" value="XM_066210385.1"/>
</dbReference>
<evidence type="ECO:0000313" key="4">
    <source>
        <dbReference type="Proteomes" id="UP000094043"/>
    </source>
</evidence>
<dbReference type="SUPFAM" id="SSF48371">
    <property type="entry name" value="ARM repeat"/>
    <property type="match status" value="2"/>
</dbReference>
<dbReference type="EMBL" id="CP143784">
    <property type="protein sequence ID" value="WVN85782.1"/>
    <property type="molecule type" value="Genomic_DNA"/>
</dbReference>
<gene>
    <name evidence="3" type="ORF">L203_100933</name>
</gene>
<evidence type="ECO:0000313" key="3">
    <source>
        <dbReference type="EMBL" id="WVN85782.1"/>
    </source>
</evidence>
<dbReference type="InterPro" id="IPR046460">
    <property type="entry name" value="UNC80_C"/>
</dbReference>
<dbReference type="GO" id="GO:0034703">
    <property type="term" value="C:cation channel complex"/>
    <property type="evidence" value="ECO:0007669"/>
    <property type="project" value="TreeGrafter"/>
</dbReference>
<organism evidence="3 4">
    <name type="scientific">Cryptococcus depauperatus CBS 7841</name>
    <dbReference type="NCBI Taxonomy" id="1295531"/>
    <lineage>
        <taxon>Eukaryota</taxon>
        <taxon>Fungi</taxon>
        <taxon>Dikarya</taxon>
        <taxon>Basidiomycota</taxon>
        <taxon>Agaricomycotina</taxon>
        <taxon>Tremellomycetes</taxon>
        <taxon>Tremellales</taxon>
        <taxon>Cryptococcaceae</taxon>
        <taxon>Cryptococcus</taxon>
    </lineage>
</organism>
<feature type="compositionally biased region" description="Low complexity" evidence="1">
    <location>
        <begin position="38"/>
        <end position="51"/>
    </location>
</feature>
<feature type="region of interest" description="Disordered" evidence="1">
    <location>
        <begin position="1170"/>
        <end position="1189"/>
    </location>
</feature>
<dbReference type="GeneID" id="91085147"/>
<feature type="region of interest" description="Disordered" evidence="1">
    <location>
        <begin position="2139"/>
        <end position="2158"/>
    </location>
</feature>
<feature type="region of interest" description="Disordered" evidence="1">
    <location>
        <begin position="2308"/>
        <end position="2336"/>
    </location>
</feature>
<feature type="compositionally biased region" description="Polar residues" evidence="1">
    <location>
        <begin position="165"/>
        <end position="181"/>
    </location>
</feature>
<feature type="compositionally biased region" description="Basic and acidic residues" evidence="1">
    <location>
        <begin position="2308"/>
        <end position="2331"/>
    </location>
</feature>
<feature type="compositionally biased region" description="Low complexity" evidence="1">
    <location>
        <begin position="182"/>
        <end position="191"/>
    </location>
</feature>
<dbReference type="PANTHER" id="PTHR31781">
    <property type="entry name" value="UNC80"/>
    <property type="match status" value="1"/>
</dbReference>